<dbReference type="Proteomes" id="UP000718571">
    <property type="component" value="Unassembled WGS sequence"/>
</dbReference>
<evidence type="ECO:0000259" key="1">
    <source>
        <dbReference type="Pfam" id="PF18765"/>
    </source>
</evidence>
<feature type="domain" description="Polymerase beta nucleotidyltransferase" evidence="1">
    <location>
        <begin position="54"/>
        <end position="142"/>
    </location>
</feature>
<dbReference type="EMBL" id="JADFAR010000015">
    <property type="protein sequence ID" value="MBE5728482.1"/>
    <property type="molecule type" value="Genomic_DNA"/>
</dbReference>
<dbReference type="AlphaFoldDB" id="A0A8T3URC3"/>
<name>A0A8T3URC3_9ARCH</name>
<proteinExistence type="predicted"/>
<evidence type="ECO:0000313" key="2">
    <source>
        <dbReference type="EMBL" id="MBE5728482.1"/>
    </source>
</evidence>
<gene>
    <name evidence="2" type="ORF">IHE51_01330</name>
</gene>
<protein>
    <submittedName>
        <fullName evidence="2">Nucleotidyltransferase domain-containing protein</fullName>
    </submittedName>
</protein>
<dbReference type="InterPro" id="IPR043519">
    <property type="entry name" value="NT_sf"/>
</dbReference>
<organism evidence="2 3">
    <name type="scientific">Candidatus Acidifodinimicrobium mancum</name>
    <dbReference type="NCBI Taxonomy" id="2898728"/>
    <lineage>
        <taxon>Archaea</taxon>
        <taxon>Candidatus Parvarchaeota</taxon>
        <taxon>Candidatus Acidifodinimicrobiaceae</taxon>
        <taxon>Candidatus Acidifodinimicrobium</taxon>
    </lineage>
</organism>
<dbReference type="Gene3D" id="3.30.460.10">
    <property type="entry name" value="Beta Polymerase, domain 2"/>
    <property type="match status" value="1"/>
</dbReference>
<dbReference type="InterPro" id="IPR041633">
    <property type="entry name" value="Polbeta"/>
</dbReference>
<dbReference type="SUPFAM" id="SSF81301">
    <property type="entry name" value="Nucleotidyltransferase"/>
    <property type="match status" value="1"/>
</dbReference>
<comment type="caution">
    <text evidence="2">The sequence shown here is derived from an EMBL/GenBank/DDBJ whole genome shotgun (WGS) entry which is preliminary data.</text>
</comment>
<reference evidence="2 3" key="1">
    <citation type="submission" date="2020-09" db="EMBL/GenBank/DDBJ databases">
        <title>Genomic characterization of a novel Parvarchaeota family in acid mine drainage sediments.</title>
        <authorList>
            <person name="Luo Z.-H."/>
        </authorList>
    </citation>
    <scope>NUCLEOTIDE SEQUENCE [LARGE SCALE GENOMIC DNA]</scope>
    <source>
        <strain evidence="2">MAS1_bins.189</strain>
    </source>
</reference>
<dbReference type="Pfam" id="PF18765">
    <property type="entry name" value="Polbeta"/>
    <property type="match status" value="1"/>
</dbReference>
<accession>A0A8T3URC3</accession>
<evidence type="ECO:0000313" key="3">
    <source>
        <dbReference type="Proteomes" id="UP000718571"/>
    </source>
</evidence>
<dbReference type="CDD" id="cd05403">
    <property type="entry name" value="NT_KNTase_like"/>
    <property type="match status" value="1"/>
</dbReference>
<sequence>MSQIKIYSREEVDKPFREVAMERFGYGRGAISKAAEEALIRWTSTISAINSSIEKIVEKAKKDNRILAVILFGSYARKEPSFRDVDVGLLLYKSEESSSVYFDYAALVGGENYLDLSVINSLPVEVQMSAFDDAVVLYSSNEPALHDYTITLIKKSAEVRHLIREALESV</sequence>